<dbReference type="Proteomes" id="UP000078476">
    <property type="component" value="Unassembled WGS sequence"/>
</dbReference>
<sequence>MKPFEIFDESDNLAEKLQEIIDLPLLDNSSRIRTSDVACSLSLEHWHSARTLLRAGLLPSALVVHRAQFEALTRSIWLTYAASNEQISKLTADLSLESEQTAKNMPQIAQMIQALEKSGPQQAYDALARFKDNNWKALNSYAHAGIHPIRRHHDGYPLKLLQDVLRNTNGLAVMACMQAVVLSGQQPLQRIILELAGKFSACMPPPL</sequence>
<dbReference type="RefSeq" id="WP_066980924.1">
    <property type="nucleotide sequence ID" value="NZ_LUUI01000095.1"/>
</dbReference>
<dbReference type="AlphaFoldDB" id="A0A177NEV2"/>
<accession>A0A177NEV2</accession>
<comment type="caution">
    <text evidence="1">The sequence shown here is derived from an EMBL/GenBank/DDBJ whole genome shotgun (WGS) entry which is preliminary data.</text>
</comment>
<keyword evidence="2" id="KW-1185">Reference proteome</keyword>
<dbReference type="EMBL" id="LUUI01000095">
    <property type="protein sequence ID" value="OAI16455.1"/>
    <property type="molecule type" value="Genomic_DNA"/>
</dbReference>
<dbReference type="InterPro" id="IPR054257">
    <property type="entry name" value="DUF6988"/>
</dbReference>
<protein>
    <submittedName>
        <fullName evidence="1">Uncharacterized protein</fullName>
    </submittedName>
</protein>
<organism evidence="1 2">
    <name type="scientific">Methylomonas lenta</name>
    <dbReference type="NCBI Taxonomy" id="980561"/>
    <lineage>
        <taxon>Bacteria</taxon>
        <taxon>Pseudomonadati</taxon>
        <taxon>Pseudomonadota</taxon>
        <taxon>Gammaproteobacteria</taxon>
        <taxon>Methylococcales</taxon>
        <taxon>Methylococcaceae</taxon>
        <taxon>Methylomonas</taxon>
    </lineage>
</organism>
<dbReference type="OrthoDB" id="6058394at2"/>
<name>A0A177NEV2_9GAMM</name>
<reference evidence="1 2" key="1">
    <citation type="submission" date="2016-03" db="EMBL/GenBank/DDBJ databases">
        <authorList>
            <person name="Ploux O."/>
        </authorList>
    </citation>
    <scope>NUCLEOTIDE SEQUENCE [LARGE SCALE GENOMIC DNA]</scope>
    <source>
        <strain evidence="1 2">R-45370</strain>
    </source>
</reference>
<evidence type="ECO:0000313" key="2">
    <source>
        <dbReference type="Proteomes" id="UP000078476"/>
    </source>
</evidence>
<dbReference type="Pfam" id="PF22491">
    <property type="entry name" value="DUF6988"/>
    <property type="match status" value="1"/>
</dbReference>
<gene>
    <name evidence="1" type="ORF">A1359_07325</name>
</gene>
<evidence type="ECO:0000313" key="1">
    <source>
        <dbReference type="EMBL" id="OAI16455.1"/>
    </source>
</evidence>
<proteinExistence type="predicted"/>